<sequence length="154" mass="16409">MTDIVGRLLSATLLLLSAVSAAAEHVSPATVRVIDGDTVAWQGAHYRLVGFDTPERGDRARCPAERALAAQATARLRQLIAAGGADLKRVPCSCRPGAAEGTMACNYGRFCGVLTIAGRDAGAILIREGLARPYDFKWGRSMPPATWCVRGEKR</sequence>
<protein>
    <recommendedName>
        <fullName evidence="4">Nuclease</fullName>
    </recommendedName>
</protein>
<dbReference type="InterPro" id="IPR035437">
    <property type="entry name" value="SNase_OB-fold_sf"/>
</dbReference>
<dbReference type="Proteomes" id="UP000606044">
    <property type="component" value="Unassembled WGS sequence"/>
</dbReference>
<proteinExistence type="predicted"/>
<reference evidence="2" key="2">
    <citation type="submission" date="2020-09" db="EMBL/GenBank/DDBJ databases">
        <authorList>
            <person name="Sun Q."/>
            <person name="Sedlacek I."/>
        </authorList>
    </citation>
    <scope>NUCLEOTIDE SEQUENCE</scope>
    <source>
        <strain evidence="2">CCM 7897</strain>
    </source>
</reference>
<dbReference type="RefSeq" id="WP_188576780.1">
    <property type="nucleotide sequence ID" value="NZ_BMCT01000001.1"/>
</dbReference>
<dbReference type="Gene3D" id="2.40.50.90">
    <property type="match status" value="1"/>
</dbReference>
<feature type="chain" id="PRO_5037458160" description="Nuclease" evidence="1">
    <location>
        <begin position="23"/>
        <end position="154"/>
    </location>
</feature>
<evidence type="ECO:0000313" key="2">
    <source>
        <dbReference type="EMBL" id="GGF56369.1"/>
    </source>
</evidence>
<keyword evidence="3" id="KW-1185">Reference proteome</keyword>
<comment type="caution">
    <text evidence="2">The sequence shown here is derived from an EMBL/GenBank/DDBJ whole genome shotgun (WGS) entry which is preliminary data.</text>
</comment>
<organism evidence="2 3">
    <name type="scientific">Azorhizobium oxalatiphilum</name>
    <dbReference type="NCBI Taxonomy" id="980631"/>
    <lineage>
        <taxon>Bacteria</taxon>
        <taxon>Pseudomonadati</taxon>
        <taxon>Pseudomonadota</taxon>
        <taxon>Alphaproteobacteria</taxon>
        <taxon>Hyphomicrobiales</taxon>
        <taxon>Xanthobacteraceae</taxon>
        <taxon>Azorhizobium</taxon>
    </lineage>
</organism>
<evidence type="ECO:0000256" key="1">
    <source>
        <dbReference type="SAM" id="SignalP"/>
    </source>
</evidence>
<gene>
    <name evidence="2" type="ORF">GCM10007301_15000</name>
</gene>
<dbReference type="AlphaFoldDB" id="A0A917BUI2"/>
<keyword evidence="1" id="KW-0732">Signal</keyword>
<evidence type="ECO:0000313" key="3">
    <source>
        <dbReference type="Proteomes" id="UP000606044"/>
    </source>
</evidence>
<name>A0A917BUI2_9HYPH</name>
<dbReference type="EMBL" id="BMCT01000001">
    <property type="protein sequence ID" value="GGF56369.1"/>
    <property type="molecule type" value="Genomic_DNA"/>
</dbReference>
<dbReference type="SUPFAM" id="SSF50199">
    <property type="entry name" value="Staphylococcal nuclease"/>
    <property type="match status" value="1"/>
</dbReference>
<reference evidence="2" key="1">
    <citation type="journal article" date="2014" name="Int. J. Syst. Evol. Microbiol.">
        <title>Complete genome sequence of Corynebacterium casei LMG S-19264T (=DSM 44701T), isolated from a smear-ripened cheese.</title>
        <authorList>
            <consortium name="US DOE Joint Genome Institute (JGI-PGF)"/>
            <person name="Walter F."/>
            <person name="Albersmeier A."/>
            <person name="Kalinowski J."/>
            <person name="Ruckert C."/>
        </authorList>
    </citation>
    <scope>NUCLEOTIDE SEQUENCE</scope>
    <source>
        <strain evidence="2">CCM 7897</strain>
    </source>
</reference>
<feature type="signal peptide" evidence="1">
    <location>
        <begin position="1"/>
        <end position="22"/>
    </location>
</feature>
<evidence type="ECO:0008006" key="4">
    <source>
        <dbReference type="Google" id="ProtNLM"/>
    </source>
</evidence>
<accession>A0A917BUI2</accession>